<evidence type="ECO:0000256" key="1">
    <source>
        <dbReference type="ARBA" id="ARBA00006486"/>
    </source>
</evidence>
<evidence type="ECO:0000256" key="2">
    <source>
        <dbReference type="ARBA" id="ARBA00022485"/>
    </source>
</evidence>
<dbReference type="GO" id="GO:0019521">
    <property type="term" value="P:D-gluconate metabolic process"/>
    <property type="evidence" value="ECO:0007669"/>
    <property type="project" value="UniProtKB-KW"/>
</dbReference>
<evidence type="ECO:0000259" key="13">
    <source>
        <dbReference type="Pfam" id="PF00920"/>
    </source>
</evidence>
<evidence type="ECO:0000313" key="16">
    <source>
        <dbReference type="Proteomes" id="UP000316639"/>
    </source>
</evidence>
<dbReference type="GO" id="GO:0009255">
    <property type="term" value="P:Entner-Doudoroff pathway through 6-phosphogluconate"/>
    <property type="evidence" value="ECO:0007669"/>
    <property type="project" value="UniProtKB-UniRule"/>
</dbReference>
<dbReference type="SUPFAM" id="SSF143975">
    <property type="entry name" value="IlvD/EDD N-terminal domain-like"/>
    <property type="match status" value="1"/>
</dbReference>
<comment type="pathway">
    <text evidence="11">Carbohydrate metabolism; Entner-Doudoroff pathway.</text>
</comment>
<evidence type="ECO:0000256" key="6">
    <source>
        <dbReference type="ARBA" id="ARBA00023014"/>
    </source>
</evidence>
<evidence type="ECO:0000256" key="11">
    <source>
        <dbReference type="HAMAP-Rule" id="MF_02094"/>
    </source>
</evidence>
<dbReference type="EMBL" id="VOBR01000017">
    <property type="protein sequence ID" value="TWP49171.1"/>
    <property type="molecule type" value="Genomic_DNA"/>
</dbReference>
<dbReference type="GO" id="GO:0009082">
    <property type="term" value="P:branched-chain amino acid biosynthetic process"/>
    <property type="evidence" value="ECO:0007669"/>
    <property type="project" value="UniProtKB-KW"/>
</dbReference>
<protein>
    <recommendedName>
        <fullName evidence="11 12">Phosphogluconate dehydratase</fullName>
        <ecNumber evidence="11 12">4.2.1.12</ecNumber>
    </recommendedName>
</protein>
<keyword evidence="8 11" id="KW-0456">Lyase</keyword>
<accession>A0A563EPF0</accession>
<comment type="caution">
    <text evidence="15">The sequence shown here is derived from an EMBL/GenBank/DDBJ whole genome shotgun (WGS) entry which is preliminary data.</text>
</comment>
<keyword evidence="4 11" id="KW-0479">Metal-binding</keyword>
<keyword evidence="6 11" id="KW-0411">Iron-sulfur</keyword>
<organism evidence="15 16">
    <name type="scientific">Lentzea tibetensis</name>
    <dbReference type="NCBI Taxonomy" id="2591470"/>
    <lineage>
        <taxon>Bacteria</taxon>
        <taxon>Bacillati</taxon>
        <taxon>Actinomycetota</taxon>
        <taxon>Actinomycetes</taxon>
        <taxon>Pseudonocardiales</taxon>
        <taxon>Pseudonocardiaceae</taxon>
        <taxon>Lentzea</taxon>
    </lineage>
</organism>
<dbReference type="Pfam" id="PF24877">
    <property type="entry name" value="ILV_EDD_C"/>
    <property type="match status" value="1"/>
</dbReference>
<dbReference type="PANTHER" id="PTHR43661:SF1">
    <property type="entry name" value="PHOSPHOGLUCONATE DEHYDRATASE"/>
    <property type="match status" value="1"/>
</dbReference>
<keyword evidence="16" id="KW-1185">Reference proteome</keyword>
<dbReference type="PANTHER" id="PTHR43661">
    <property type="entry name" value="D-XYLONATE DEHYDRATASE"/>
    <property type="match status" value="1"/>
</dbReference>
<proteinExistence type="inferred from homology"/>
<feature type="binding site" evidence="11">
    <location>
        <position position="221"/>
    </location>
    <ligand>
        <name>[4Fe-4S] cluster</name>
        <dbReference type="ChEBI" id="CHEBI:49883"/>
    </ligand>
</feature>
<dbReference type="NCBIfam" id="TIGR01196">
    <property type="entry name" value="edd"/>
    <property type="match status" value="1"/>
</dbReference>
<comment type="catalytic activity">
    <reaction evidence="11">
        <text>6-phospho-D-gluconate = 2-dehydro-3-deoxy-6-phospho-D-gluconate + H2O</text>
        <dbReference type="Rhea" id="RHEA:17277"/>
        <dbReference type="ChEBI" id="CHEBI:15377"/>
        <dbReference type="ChEBI" id="CHEBI:57569"/>
        <dbReference type="ChEBI" id="CHEBI:58759"/>
        <dbReference type="EC" id="4.2.1.12"/>
    </reaction>
</comment>
<dbReference type="PROSITE" id="PS00887">
    <property type="entry name" value="ILVD_EDD_2"/>
    <property type="match status" value="1"/>
</dbReference>
<dbReference type="GO" id="GO:0004456">
    <property type="term" value="F:phosphogluconate dehydratase activity"/>
    <property type="evidence" value="ECO:0007669"/>
    <property type="project" value="UniProtKB-UniRule"/>
</dbReference>
<dbReference type="InterPro" id="IPR056740">
    <property type="entry name" value="ILV_EDD_C"/>
</dbReference>
<dbReference type="PROSITE" id="PS00886">
    <property type="entry name" value="ILVD_EDD_1"/>
    <property type="match status" value="1"/>
</dbReference>
<comment type="similarity">
    <text evidence="1 11">Belongs to the IlvD/Edd family.</text>
</comment>
<dbReference type="InterPro" id="IPR020558">
    <property type="entry name" value="DiOHA_6PGluconate_deHydtase_CS"/>
</dbReference>
<reference evidence="15 16" key="1">
    <citation type="submission" date="2019-07" db="EMBL/GenBank/DDBJ databases">
        <title>Lentzea xizangensis sp. nov., isolated from Qinghai-Tibetan Plateau Soils.</title>
        <authorList>
            <person name="Huang J."/>
        </authorList>
    </citation>
    <scope>NUCLEOTIDE SEQUENCE [LARGE SCALE GENOMIC DNA]</scope>
    <source>
        <strain evidence="15 16">FXJ1.1311</strain>
    </source>
</reference>
<dbReference type="Pfam" id="PF00920">
    <property type="entry name" value="ILVD_EDD_N"/>
    <property type="match status" value="1"/>
</dbReference>
<evidence type="ECO:0000313" key="15">
    <source>
        <dbReference type="EMBL" id="TWP49171.1"/>
    </source>
</evidence>
<evidence type="ECO:0000256" key="3">
    <source>
        <dbReference type="ARBA" id="ARBA00022714"/>
    </source>
</evidence>
<sequence length="614" mass="64517">MHPVLTAVTNRIAARSAESRRVYLDRVAAATQDSTSRSGFACSNLAHGFAGITGGDKAALRALRKPNVAIVSSYNDMLSAHQPFQDYPALIKDAVRAAGGVTQFAGGVPAMCDGITQGRDGMELSLFSRDVIAMSTAVALSHEMFDANLMLGVCDKIVPGMLIGALSFGHLPAILVPAGPMASGLSNKEKARVRQLYAEGRATREELLEAEAQSYHSPGTCTFYGTANSNQMVVEVMGLHLPGASFVPPGTTLRTALTEYAGTRAVQISRGPEHTPIAQIVDVKAVVNGVVALLATGGSTNHTMHLVAIASAAGIDLSWDDFSDLSSIVPLIARVYPNGGADINHFQAAGGVQFVVGTLLDAGLLHEDVHTVAGPGLDRYRQEPALIDGALVWRDGPGRSLDLDVLRPAHDPFAPDGGMRMLSGNLGRSVIKVSAVAEADRVVEAPARVFTTQEAFQDAFKAGELDRDVVVVVRMQGPQANGMPELHKLTPPLGVLMDRGHKVALVTDGRMSGASGKIPAAIQLTPEAAVGGPLARVNDGDLVRLDANRGTLEVVVDAVELANRPLVDFPATGREWVGTGRELFAALRRTVGPADRGATVFGPITADHFARNVS</sequence>
<dbReference type="GO" id="GO:0051537">
    <property type="term" value="F:2 iron, 2 sulfur cluster binding"/>
    <property type="evidence" value="ECO:0007669"/>
    <property type="project" value="UniProtKB-KW"/>
</dbReference>
<keyword evidence="3" id="KW-0001">2Fe-2S</keyword>
<dbReference type="InterPro" id="IPR000581">
    <property type="entry name" value="ILV_EDD_N"/>
</dbReference>
<evidence type="ECO:0000256" key="5">
    <source>
        <dbReference type="ARBA" id="ARBA00023004"/>
    </source>
</evidence>
<comment type="cofactor">
    <cofactor evidence="11">
        <name>[4Fe-4S] cluster</name>
        <dbReference type="ChEBI" id="CHEBI:49883"/>
    </cofactor>
    <text evidence="11">Binds 1 [4Fe-4S] cluster.</text>
</comment>
<dbReference type="GO" id="GO:0005829">
    <property type="term" value="C:cytosol"/>
    <property type="evidence" value="ECO:0007669"/>
    <property type="project" value="TreeGrafter"/>
</dbReference>
<feature type="domain" description="Dihydroxy-acid/6-phosphogluconate dehydratase C-terminal" evidence="14">
    <location>
        <begin position="404"/>
        <end position="598"/>
    </location>
</feature>
<dbReference type="AlphaFoldDB" id="A0A563EPF0"/>
<keyword evidence="9 11" id="KW-0119">Carbohydrate metabolism</keyword>
<dbReference type="OrthoDB" id="9807077at2"/>
<evidence type="ECO:0000256" key="12">
    <source>
        <dbReference type="NCBIfam" id="TIGR01196"/>
    </source>
</evidence>
<keyword evidence="7 11" id="KW-0311">Gluconate utilization</keyword>
<dbReference type="EC" id="4.2.1.12" evidence="11 12"/>
<evidence type="ECO:0000256" key="4">
    <source>
        <dbReference type="ARBA" id="ARBA00022723"/>
    </source>
</evidence>
<dbReference type="UniPathway" id="UPA00226"/>
<gene>
    <name evidence="11" type="primary">edd</name>
    <name evidence="15" type="ORF">FKR81_26100</name>
</gene>
<dbReference type="HAMAP" id="MF_02094">
    <property type="entry name" value="Edd"/>
    <property type="match status" value="1"/>
</dbReference>
<comment type="function">
    <text evidence="11">Catalyzes the dehydration of 6-phospho-D-gluconate to 2-dehydro-3-deoxy-6-phospho-D-gluconate.</text>
</comment>
<dbReference type="InterPro" id="IPR037237">
    <property type="entry name" value="IlvD/EDD_N"/>
</dbReference>
<dbReference type="GO" id="GO:0051539">
    <property type="term" value="F:4 iron, 4 sulfur cluster binding"/>
    <property type="evidence" value="ECO:0007669"/>
    <property type="project" value="UniProtKB-UniRule"/>
</dbReference>
<evidence type="ECO:0000256" key="7">
    <source>
        <dbReference type="ARBA" id="ARBA00023064"/>
    </source>
</evidence>
<feature type="domain" description="Dihydroxy-acid/6-phosphogluconate dehydratase N-terminal" evidence="13">
    <location>
        <begin position="65"/>
        <end position="377"/>
    </location>
</feature>
<evidence type="ECO:0000256" key="9">
    <source>
        <dbReference type="ARBA" id="ARBA00023277"/>
    </source>
</evidence>
<dbReference type="InterPro" id="IPR004786">
    <property type="entry name" value="6-phosphgluc_deHydtase"/>
</dbReference>
<name>A0A563EPF0_9PSEU</name>
<dbReference type="GO" id="GO:0046872">
    <property type="term" value="F:metal ion binding"/>
    <property type="evidence" value="ECO:0007669"/>
    <property type="project" value="UniProtKB-KW"/>
</dbReference>
<evidence type="ECO:0000256" key="8">
    <source>
        <dbReference type="ARBA" id="ARBA00023239"/>
    </source>
</evidence>
<evidence type="ECO:0000259" key="14">
    <source>
        <dbReference type="Pfam" id="PF24877"/>
    </source>
</evidence>
<keyword evidence="10" id="KW-0100">Branched-chain amino acid biosynthesis</keyword>
<dbReference type="Proteomes" id="UP000316639">
    <property type="component" value="Unassembled WGS sequence"/>
</dbReference>
<keyword evidence="5 11" id="KW-0408">Iron</keyword>
<keyword evidence="10" id="KW-0028">Amino-acid biosynthesis</keyword>
<dbReference type="Gene3D" id="3.50.30.80">
    <property type="entry name" value="IlvD/EDD C-terminal domain-like"/>
    <property type="match status" value="1"/>
</dbReference>
<dbReference type="SUPFAM" id="SSF52016">
    <property type="entry name" value="LeuD/IlvD-like"/>
    <property type="match status" value="1"/>
</dbReference>
<keyword evidence="2 11" id="KW-0004">4Fe-4S</keyword>
<feature type="binding site" evidence="11">
    <location>
        <position position="154"/>
    </location>
    <ligand>
        <name>[4Fe-4S] cluster</name>
        <dbReference type="ChEBI" id="CHEBI:49883"/>
    </ligand>
</feature>
<dbReference type="InterPro" id="IPR042096">
    <property type="entry name" value="Dihydro-acid_dehy_C"/>
</dbReference>
<evidence type="ECO:0000256" key="10">
    <source>
        <dbReference type="ARBA" id="ARBA00023304"/>
    </source>
</evidence>